<dbReference type="Proteomes" id="UP001431783">
    <property type="component" value="Unassembled WGS sequence"/>
</dbReference>
<dbReference type="Pfam" id="PF13439">
    <property type="entry name" value="Glyco_transf_4"/>
    <property type="match status" value="1"/>
</dbReference>
<dbReference type="InterPro" id="IPR001296">
    <property type="entry name" value="Glyco_trans_1"/>
</dbReference>
<evidence type="ECO:0000256" key="10">
    <source>
        <dbReference type="RuleBase" id="RU367136"/>
    </source>
</evidence>
<reference evidence="13 14" key="1">
    <citation type="submission" date="2023-03" db="EMBL/GenBank/DDBJ databases">
        <title>Genome insight into feeding habits of ladybird beetles.</title>
        <authorList>
            <person name="Li H.-S."/>
            <person name="Huang Y.-H."/>
            <person name="Pang H."/>
        </authorList>
    </citation>
    <scope>NUCLEOTIDE SEQUENCE [LARGE SCALE GENOMIC DNA]</scope>
    <source>
        <strain evidence="13">SYSU_2023b</strain>
        <tissue evidence="13">Whole body</tissue>
    </source>
</reference>
<dbReference type="GO" id="GO:0102704">
    <property type="term" value="F:GDP-Man:Man(2)GlcNAc(2)-PP-Dol alpha-1,6-mannosyltransferase activity"/>
    <property type="evidence" value="ECO:0007669"/>
    <property type="project" value="UniProtKB-UniRule"/>
</dbReference>
<evidence type="ECO:0000256" key="7">
    <source>
        <dbReference type="ARBA" id="ARBA00023136"/>
    </source>
</evidence>
<dbReference type="FunFam" id="3.40.50.2000:FF:000210">
    <property type="entry name" value="Alpha-1,3/1,6-mannosyltransferase ALG2"/>
    <property type="match status" value="1"/>
</dbReference>
<keyword evidence="3 10" id="KW-0808">Transferase</keyword>
<accession>A0AAW1UIJ4</accession>
<evidence type="ECO:0000256" key="5">
    <source>
        <dbReference type="ARBA" id="ARBA00022824"/>
    </source>
</evidence>
<dbReference type="GO" id="GO:0004378">
    <property type="term" value="F:GDP-Man:Man(1)GlcNAc(2)-PP-Dol alpha-1,3-mannosyltransferase activity"/>
    <property type="evidence" value="ECO:0007669"/>
    <property type="project" value="UniProtKB-UniRule"/>
</dbReference>
<evidence type="ECO:0000256" key="2">
    <source>
        <dbReference type="ARBA" id="ARBA00022676"/>
    </source>
</evidence>
<organism evidence="13 14">
    <name type="scientific">Henosepilachna vigintioctopunctata</name>
    <dbReference type="NCBI Taxonomy" id="420089"/>
    <lineage>
        <taxon>Eukaryota</taxon>
        <taxon>Metazoa</taxon>
        <taxon>Ecdysozoa</taxon>
        <taxon>Arthropoda</taxon>
        <taxon>Hexapoda</taxon>
        <taxon>Insecta</taxon>
        <taxon>Pterygota</taxon>
        <taxon>Neoptera</taxon>
        <taxon>Endopterygota</taxon>
        <taxon>Coleoptera</taxon>
        <taxon>Polyphaga</taxon>
        <taxon>Cucujiformia</taxon>
        <taxon>Coccinelloidea</taxon>
        <taxon>Coccinellidae</taxon>
        <taxon>Epilachninae</taxon>
        <taxon>Epilachnini</taxon>
        <taxon>Henosepilachna</taxon>
    </lineage>
</organism>
<comment type="caution">
    <text evidence="13">The sequence shown here is derived from an EMBL/GenBank/DDBJ whole genome shotgun (WGS) entry which is preliminary data.</text>
</comment>
<comment type="catalytic activity">
    <reaction evidence="8 10">
        <text>a beta-D-Man-(1-&gt;4)-beta-D-GlcNAc-(1-&gt;4)-alpha-D-GlcNAc-diphospho-di-trans,poly-cis-dolichol + GDP-alpha-D-mannose = an alpha-D-Man-(1-&gt;3)-beta-D-Man-(1-&gt;4)-beta-D-GlcNAc-(1-&gt;4)-alpha-D-GlcNAc-diphospho-di-trans,poly-cis-dolichol + GDP + H(+)</text>
        <dbReference type="Rhea" id="RHEA:29515"/>
        <dbReference type="Rhea" id="RHEA-COMP:19511"/>
        <dbReference type="Rhea" id="RHEA-COMP:19513"/>
        <dbReference type="ChEBI" id="CHEBI:15378"/>
        <dbReference type="ChEBI" id="CHEBI:57527"/>
        <dbReference type="ChEBI" id="CHEBI:58189"/>
        <dbReference type="ChEBI" id="CHEBI:58472"/>
        <dbReference type="ChEBI" id="CHEBI:132510"/>
        <dbReference type="EC" id="2.4.1.132"/>
    </reaction>
    <physiologicalReaction direction="left-to-right" evidence="8 10">
        <dbReference type="Rhea" id="RHEA:29516"/>
    </physiologicalReaction>
</comment>
<evidence type="ECO:0000256" key="9">
    <source>
        <dbReference type="ARBA" id="ARBA00045104"/>
    </source>
</evidence>
<proteinExistence type="inferred from homology"/>
<comment type="function">
    <text evidence="10">Mannosylates Man(2)GlcNAc(2)-dolichol diphosphate and Man(1)GlcNAc(2)-dolichol diphosphate to form Man(3)GlcNAc(2)-dolichol diphosphate.</text>
</comment>
<evidence type="ECO:0000259" key="11">
    <source>
        <dbReference type="Pfam" id="PF00534"/>
    </source>
</evidence>
<dbReference type="GO" id="GO:0005789">
    <property type="term" value="C:endoplasmic reticulum membrane"/>
    <property type="evidence" value="ECO:0007669"/>
    <property type="project" value="UniProtKB-SubCell"/>
</dbReference>
<dbReference type="InterPro" id="IPR028098">
    <property type="entry name" value="Glyco_trans_4-like_N"/>
</dbReference>
<dbReference type="Pfam" id="PF00534">
    <property type="entry name" value="Glycos_transf_1"/>
    <property type="match status" value="1"/>
</dbReference>
<comment type="similarity">
    <text evidence="10">Belongs to the glycosyltransferase group 1 family.</text>
</comment>
<comment type="catalytic activity">
    <reaction evidence="9 10">
        <text>an alpha-D-Man-(1-&gt;3)-beta-D-Man-(1-&gt;4)-beta-D-GlcNAc-(1-&gt;4)-alpha-D-GlcNAc-diphospho-di-trans,poly-cis-dolichol + GDP-alpha-D-mannose = an alpha-D-Man-(1-&gt;3)-[alpha-D-Man-(1-&gt;6)]-beta-D-Man-(1-&gt;4)-beta-D-GlcNAc-(1-&gt;4)-alpha-D-GlcNAc-diphospho-di-trans,poly-cis-dolichol + GDP + H(+)</text>
        <dbReference type="Rhea" id="RHEA:29519"/>
        <dbReference type="Rhea" id="RHEA-COMP:19513"/>
        <dbReference type="Rhea" id="RHEA-COMP:19515"/>
        <dbReference type="ChEBI" id="CHEBI:15378"/>
        <dbReference type="ChEBI" id="CHEBI:57527"/>
        <dbReference type="ChEBI" id="CHEBI:58189"/>
        <dbReference type="ChEBI" id="CHEBI:132510"/>
        <dbReference type="ChEBI" id="CHEBI:132511"/>
        <dbReference type="EC" id="2.4.1.257"/>
    </reaction>
    <physiologicalReaction direction="left-to-right" evidence="9 10">
        <dbReference type="Rhea" id="RHEA:29520"/>
    </physiologicalReaction>
</comment>
<dbReference type="InterPro" id="IPR027054">
    <property type="entry name" value="ALG2"/>
</dbReference>
<evidence type="ECO:0000256" key="4">
    <source>
        <dbReference type="ARBA" id="ARBA00022692"/>
    </source>
</evidence>
<keyword evidence="6" id="KW-1133">Transmembrane helix</keyword>
<feature type="domain" description="Glycosyltransferase subfamily 4-like N-terminal" evidence="12">
    <location>
        <begin position="18"/>
        <end position="195"/>
    </location>
</feature>
<comment type="subcellular location">
    <subcellularLocation>
        <location evidence="10">Endoplasmic reticulum membrane</location>
        <topology evidence="10">Single-pass membrane protein</topology>
    </subcellularLocation>
</comment>
<comment type="pathway">
    <text evidence="1 10">Protein modification; protein glycosylation.</text>
</comment>
<evidence type="ECO:0000256" key="6">
    <source>
        <dbReference type="ARBA" id="ARBA00022989"/>
    </source>
</evidence>
<evidence type="ECO:0000313" key="13">
    <source>
        <dbReference type="EMBL" id="KAK9880494.1"/>
    </source>
</evidence>
<name>A0AAW1UIJ4_9CUCU</name>
<gene>
    <name evidence="13" type="ORF">WA026_011735</name>
</gene>
<dbReference type="EC" id="2.4.1.132" evidence="10"/>
<evidence type="ECO:0000259" key="12">
    <source>
        <dbReference type="Pfam" id="PF13439"/>
    </source>
</evidence>
<protein>
    <recommendedName>
        <fullName evidence="10">Alpha-1,3/1,6-mannosyltransferase ALG2</fullName>
        <ecNumber evidence="10">2.4.1.132</ecNumber>
        <ecNumber evidence="10">2.4.1.257</ecNumber>
    </recommendedName>
    <alternativeName>
        <fullName evidence="10">GDP-Man:Man(1)GlcNAc(2)-PP-Dol alpha-1,3-mannosyltransferase</fullName>
    </alternativeName>
</protein>
<dbReference type="Gene3D" id="3.40.50.2000">
    <property type="entry name" value="Glycogen Phosphorylase B"/>
    <property type="match status" value="2"/>
</dbReference>
<evidence type="ECO:0000313" key="14">
    <source>
        <dbReference type="Proteomes" id="UP001431783"/>
    </source>
</evidence>
<dbReference type="EC" id="2.4.1.257" evidence="10"/>
<sequence>MKNGRKSKIAFIHPDLGIGGAERLIIDMANALLEKNEVIFVTNHFDQKHCFDDFRDKKYEILVLGDWIPRSILGKCQALCAYIRMIYLIITYSLIYKKQQNVDLYIVDLIPISIPFLKLAKERVIYYCHHPDLLSTTRDTILKKIYRKPIDWLECKATKYSDITLVNSEYTASVFRETFPEIEIKIEVLYPTISLSLFEQLSLSKRDIKINSVVDNVPNNSLVFLSINRFHPAKRLEMAIEAMYHLKTRIEKSKWEQVYFIIAGGYDSRSSINASYFSELQKLASKLDLEKKIIFLKSPSDDVKLQLLLTCHCLIYTPVKEHFGIVPLEAMMAKLPVIACNSGGPRETVSHGQTGYLCETNSESLAEFVSKIIHDNNFQQMGEKGRERLLDSFSNEMFSNKLNQIVGDAIEC</sequence>
<dbReference type="PANTHER" id="PTHR45918:SF1">
    <property type="entry name" value="ALPHA-1,3_1,6-MANNOSYLTRANSFERASE ALG2"/>
    <property type="match status" value="1"/>
</dbReference>
<dbReference type="AlphaFoldDB" id="A0AAW1UIJ4"/>
<dbReference type="PANTHER" id="PTHR45918">
    <property type="entry name" value="ALPHA-1,3/1,6-MANNOSYLTRANSFERASE ALG2"/>
    <property type="match status" value="1"/>
</dbReference>
<evidence type="ECO:0000256" key="8">
    <source>
        <dbReference type="ARBA" id="ARBA00045103"/>
    </source>
</evidence>
<dbReference type="SUPFAM" id="SSF53756">
    <property type="entry name" value="UDP-Glycosyltransferase/glycogen phosphorylase"/>
    <property type="match status" value="1"/>
</dbReference>
<dbReference type="EMBL" id="JARQZJ010000065">
    <property type="protein sequence ID" value="KAK9880494.1"/>
    <property type="molecule type" value="Genomic_DNA"/>
</dbReference>
<keyword evidence="5" id="KW-0256">Endoplasmic reticulum</keyword>
<keyword evidence="7" id="KW-0472">Membrane</keyword>
<feature type="domain" description="Glycosyl transferase family 1" evidence="11">
    <location>
        <begin position="215"/>
        <end position="387"/>
    </location>
</feature>
<keyword evidence="4" id="KW-0812">Transmembrane</keyword>
<keyword evidence="2 10" id="KW-0328">Glycosyltransferase</keyword>
<evidence type="ECO:0000256" key="3">
    <source>
        <dbReference type="ARBA" id="ARBA00022679"/>
    </source>
</evidence>
<keyword evidence="14" id="KW-1185">Reference proteome</keyword>
<evidence type="ECO:0000256" key="1">
    <source>
        <dbReference type="ARBA" id="ARBA00004922"/>
    </source>
</evidence>